<evidence type="ECO:0000313" key="2">
    <source>
        <dbReference type="EMBL" id="EYC31045.1"/>
    </source>
</evidence>
<evidence type="ECO:0000256" key="1">
    <source>
        <dbReference type="SAM" id="MobiDB-lite"/>
    </source>
</evidence>
<name>A0A016VUK4_9BILA</name>
<proteinExistence type="predicted"/>
<dbReference type="Proteomes" id="UP000024635">
    <property type="component" value="Unassembled WGS sequence"/>
</dbReference>
<reference evidence="3" key="1">
    <citation type="journal article" date="2015" name="Nat. Genet.">
        <title>The genome and transcriptome of the zoonotic hookworm Ancylostoma ceylanicum identify infection-specific gene families.</title>
        <authorList>
            <person name="Schwarz E.M."/>
            <person name="Hu Y."/>
            <person name="Antoshechkin I."/>
            <person name="Miller M.M."/>
            <person name="Sternberg P.W."/>
            <person name="Aroian R.V."/>
        </authorList>
    </citation>
    <scope>NUCLEOTIDE SEQUENCE</scope>
    <source>
        <strain evidence="3">HY135</strain>
    </source>
</reference>
<protein>
    <submittedName>
        <fullName evidence="2">Uncharacterized protein</fullName>
    </submittedName>
</protein>
<accession>A0A016VUK4</accession>
<feature type="region of interest" description="Disordered" evidence="1">
    <location>
        <begin position="1"/>
        <end position="26"/>
    </location>
</feature>
<comment type="caution">
    <text evidence="2">The sequence shown here is derived from an EMBL/GenBank/DDBJ whole genome shotgun (WGS) entry which is preliminary data.</text>
</comment>
<gene>
    <name evidence="2" type="primary">Acey_s0004.g1923</name>
    <name evidence="2" type="ORF">Y032_0004g1923</name>
</gene>
<dbReference type="AlphaFoldDB" id="A0A016VUK4"/>
<keyword evidence="3" id="KW-1185">Reference proteome</keyword>
<evidence type="ECO:0000313" key="3">
    <source>
        <dbReference type="Proteomes" id="UP000024635"/>
    </source>
</evidence>
<dbReference type="EMBL" id="JARK01001340">
    <property type="protein sequence ID" value="EYC31045.1"/>
    <property type="molecule type" value="Genomic_DNA"/>
</dbReference>
<sequence>MDTHEQDGDTVSRIASQKERSPALGPSQWDRNDEWLFFYCSFIICGTIETSVGMKNTNPSVKFIEQDLQIILDAIHRLVEIGATLHTWWSHIKGDKCYRASSPVEQLLVISRNLRAAINKECILRLTTQYILTDQLCDNRGHVGRLPLLGREDWLETEREHAVHVQVVLDLVNDSLMSTNVFIGDLERRSDVCHNITRFIERDILQSKLTQIQQIGLLKKTLVDFQTVKGSDVSEPDAHLNKYE</sequence>
<organism evidence="2 3">
    <name type="scientific">Ancylostoma ceylanicum</name>
    <dbReference type="NCBI Taxonomy" id="53326"/>
    <lineage>
        <taxon>Eukaryota</taxon>
        <taxon>Metazoa</taxon>
        <taxon>Ecdysozoa</taxon>
        <taxon>Nematoda</taxon>
        <taxon>Chromadorea</taxon>
        <taxon>Rhabditida</taxon>
        <taxon>Rhabditina</taxon>
        <taxon>Rhabditomorpha</taxon>
        <taxon>Strongyloidea</taxon>
        <taxon>Ancylostomatidae</taxon>
        <taxon>Ancylostomatinae</taxon>
        <taxon>Ancylostoma</taxon>
    </lineage>
</organism>